<evidence type="ECO:0000313" key="2">
    <source>
        <dbReference type="EMBL" id="TWT92951.1"/>
    </source>
</evidence>
<keyword evidence="1" id="KW-1133">Transmembrane helix</keyword>
<protein>
    <submittedName>
        <fullName evidence="2">Uncharacterized protein</fullName>
    </submittedName>
</protein>
<dbReference type="SUPFAM" id="SSF53850">
    <property type="entry name" value="Periplasmic binding protein-like II"/>
    <property type="match status" value="1"/>
</dbReference>
<feature type="transmembrane region" description="Helical" evidence="1">
    <location>
        <begin position="44"/>
        <end position="67"/>
    </location>
</feature>
<evidence type="ECO:0000256" key="1">
    <source>
        <dbReference type="SAM" id="Phobius"/>
    </source>
</evidence>
<gene>
    <name evidence="2" type="ORF">Pla100_42670</name>
</gene>
<keyword evidence="1" id="KW-0812">Transmembrane</keyword>
<dbReference type="EMBL" id="SJPM01000010">
    <property type="protein sequence ID" value="TWT92951.1"/>
    <property type="molecule type" value="Genomic_DNA"/>
</dbReference>
<accession>A0A5C6A126</accession>
<dbReference type="RefSeq" id="WP_146579667.1">
    <property type="nucleotide sequence ID" value="NZ_SJPM01000010.1"/>
</dbReference>
<comment type="caution">
    <text evidence="2">The sequence shown here is derived from an EMBL/GenBank/DDBJ whole genome shotgun (WGS) entry which is preliminary data.</text>
</comment>
<dbReference type="AlphaFoldDB" id="A0A5C6A126"/>
<dbReference type="Proteomes" id="UP000316213">
    <property type="component" value="Unassembled WGS sequence"/>
</dbReference>
<dbReference type="Gene3D" id="3.40.190.10">
    <property type="entry name" value="Periplasmic binding protein-like II"/>
    <property type="match status" value="1"/>
</dbReference>
<keyword evidence="3" id="KW-1185">Reference proteome</keyword>
<reference evidence="2 3" key="1">
    <citation type="submission" date="2019-02" db="EMBL/GenBank/DDBJ databases">
        <title>Deep-cultivation of Planctomycetes and their phenomic and genomic characterization uncovers novel biology.</title>
        <authorList>
            <person name="Wiegand S."/>
            <person name="Jogler M."/>
            <person name="Boedeker C."/>
            <person name="Pinto D."/>
            <person name="Vollmers J."/>
            <person name="Rivas-Marin E."/>
            <person name="Kohn T."/>
            <person name="Peeters S.H."/>
            <person name="Heuer A."/>
            <person name="Rast P."/>
            <person name="Oberbeckmann S."/>
            <person name="Bunk B."/>
            <person name="Jeske O."/>
            <person name="Meyerdierks A."/>
            <person name="Storesund J.E."/>
            <person name="Kallscheuer N."/>
            <person name="Luecker S."/>
            <person name="Lage O.M."/>
            <person name="Pohl T."/>
            <person name="Merkel B.J."/>
            <person name="Hornburger P."/>
            <person name="Mueller R.-W."/>
            <person name="Bruemmer F."/>
            <person name="Labrenz M."/>
            <person name="Spormann A.M."/>
            <person name="Op Den Camp H."/>
            <person name="Overmann J."/>
            <person name="Amann R."/>
            <person name="Jetten M.S.M."/>
            <person name="Mascher T."/>
            <person name="Medema M.H."/>
            <person name="Devos D.P."/>
            <person name="Kaster A.-K."/>
            <person name="Ovreas L."/>
            <person name="Rohde M."/>
            <person name="Galperin M.Y."/>
            <person name="Jogler C."/>
        </authorList>
    </citation>
    <scope>NUCLEOTIDE SEQUENCE [LARGE SCALE GENOMIC DNA]</scope>
    <source>
        <strain evidence="2 3">Pla100</strain>
    </source>
</reference>
<sequence>MDYEELNSRKSAHTGYQSAKKIFPRCQVFGFPPFRLYRKLASGYFLFIYRRFFVIVPVGAYTFPWSFSAMNFSELKHIHRSIFNQAIAARDSKAEADQPKSKSYFTDDLSALICWLATYRYLQSSELSGSLPDIAEELTGKRDGRALRTKLRRVQTFFGLSLIKLKANSSKPSLESIEGNASDDEIIRNVEVLIADFLRIRGTNDTPVIRIGCGRALAPWFVPEVIRRFRSNLNSTFQPLVSDLPQFEIEIRVGQAQDLRRDGDKGLFDLVITSFSKRDIKERNNSELHVKTMSMHLIAPRSHSSDFYSKRESPVELVRGKVLVTPGGTRSPRLRASAELINAAKMVWEYDQWMEALSVVDAGSNVVCCAYPQIFSPEQRTRYATLRLEGDQHESLNLGVLRSPPNRQRTDQHQSLVDGLFQAFSDRITELSVENLQDGWKVFQDHFFKTTHVAKIGKDKYVWVAGALTECSISPCGSFRATHRFTPPDEEPQEYEVIGSITRKKKVIQMSWHGSNFAVLPVDEDTYAFSAICQENPIDNVLGVWTGRASWLNGRKPDNGFFAIHRSHHDVNIDQLNEMVKRQSHRMAGLVTPREIFGNYPSRP</sequence>
<evidence type="ECO:0000313" key="3">
    <source>
        <dbReference type="Proteomes" id="UP000316213"/>
    </source>
</evidence>
<keyword evidence="1" id="KW-0472">Membrane</keyword>
<name>A0A5C6A126_9BACT</name>
<proteinExistence type="predicted"/>
<organism evidence="2 3">
    <name type="scientific">Neorhodopirellula pilleata</name>
    <dbReference type="NCBI Taxonomy" id="2714738"/>
    <lineage>
        <taxon>Bacteria</taxon>
        <taxon>Pseudomonadati</taxon>
        <taxon>Planctomycetota</taxon>
        <taxon>Planctomycetia</taxon>
        <taxon>Pirellulales</taxon>
        <taxon>Pirellulaceae</taxon>
        <taxon>Neorhodopirellula</taxon>
    </lineage>
</organism>